<evidence type="ECO:0000259" key="2">
    <source>
        <dbReference type="Pfam" id="PF17667"/>
    </source>
</evidence>
<feature type="region of interest" description="Disordered" evidence="1">
    <location>
        <begin position="726"/>
        <end position="757"/>
    </location>
</feature>
<dbReference type="PANTHER" id="PTHR38248">
    <property type="entry name" value="FUNK1 6"/>
    <property type="match status" value="1"/>
</dbReference>
<reference evidence="4" key="2">
    <citation type="submission" date="2015-01" db="EMBL/GenBank/DDBJ databases">
        <title>Evolutionary Origins and Diversification of the Mycorrhizal Mutualists.</title>
        <authorList>
            <consortium name="DOE Joint Genome Institute"/>
            <consortium name="Mycorrhizal Genomics Consortium"/>
            <person name="Kohler A."/>
            <person name="Kuo A."/>
            <person name="Nagy L.G."/>
            <person name="Floudas D."/>
            <person name="Copeland A."/>
            <person name="Barry K.W."/>
            <person name="Cichocki N."/>
            <person name="Veneault-Fourrey C."/>
            <person name="LaButti K."/>
            <person name="Lindquist E.A."/>
            <person name="Lipzen A."/>
            <person name="Lundell T."/>
            <person name="Morin E."/>
            <person name="Murat C."/>
            <person name="Riley R."/>
            <person name="Ohm R."/>
            <person name="Sun H."/>
            <person name="Tunlid A."/>
            <person name="Henrissat B."/>
            <person name="Grigoriev I.V."/>
            <person name="Hibbett D.S."/>
            <person name="Martin F."/>
        </authorList>
    </citation>
    <scope>NUCLEOTIDE SEQUENCE [LARGE SCALE GENOMIC DNA]</scope>
    <source>
        <strain evidence="4">LaAM-08-1</strain>
    </source>
</reference>
<dbReference type="HOGENOM" id="CLU_005513_6_0_1"/>
<dbReference type="InterPro" id="IPR008266">
    <property type="entry name" value="Tyr_kinase_AS"/>
</dbReference>
<feature type="region of interest" description="Disordered" evidence="1">
    <location>
        <begin position="1"/>
        <end position="124"/>
    </location>
</feature>
<dbReference type="EMBL" id="KN838619">
    <property type="protein sequence ID" value="KIK00755.1"/>
    <property type="molecule type" value="Genomic_DNA"/>
</dbReference>
<dbReference type="PROSITE" id="PS00109">
    <property type="entry name" value="PROTEIN_KINASE_TYR"/>
    <property type="match status" value="1"/>
</dbReference>
<name>A0A0C9WQT9_9AGAR</name>
<organism evidence="3 4">
    <name type="scientific">Laccaria amethystina LaAM-08-1</name>
    <dbReference type="NCBI Taxonomy" id="1095629"/>
    <lineage>
        <taxon>Eukaryota</taxon>
        <taxon>Fungi</taxon>
        <taxon>Dikarya</taxon>
        <taxon>Basidiomycota</taxon>
        <taxon>Agaricomycotina</taxon>
        <taxon>Agaricomycetes</taxon>
        <taxon>Agaricomycetidae</taxon>
        <taxon>Agaricales</taxon>
        <taxon>Agaricineae</taxon>
        <taxon>Hydnangiaceae</taxon>
        <taxon>Laccaria</taxon>
    </lineage>
</organism>
<keyword evidence="4" id="KW-1185">Reference proteome</keyword>
<reference evidence="3 4" key="1">
    <citation type="submission" date="2014-04" db="EMBL/GenBank/DDBJ databases">
        <authorList>
            <consortium name="DOE Joint Genome Institute"/>
            <person name="Kuo A."/>
            <person name="Kohler A."/>
            <person name="Nagy L.G."/>
            <person name="Floudas D."/>
            <person name="Copeland A."/>
            <person name="Barry K.W."/>
            <person name="Cichocki N."/>
            <person name="Veneault-Fourrey C."/>
            <person name="LaButti K."/>
            <person name="Lindquist E.A."/>
            <person name="Lipzen A."/>
            <person name="Lundell T."/>
            <person name="Morin E."/>
            <person name="Murat C."/>
            <person name="Sun H."/>
            <person name="Tunlid A."/>
            <person name="Henrissat B."/>
            <person name="Grigoriev I.V."/>
            <person name="Hibbett D.S."/>
            <person name="Martin F."/>
            <person name="Nordberg H.P."/>
            <person name="Cantor M.N."/>
            <person name="Hua S.X."/>
        </authorList>
    </citation>
    <scope>NUCLEOTIDE SEQUENCE [LARGE SCALE GENOMIC DNA]</scope>
    <source>
        <strain evidence="3 4">LaAM-08-1</strain>
    </source>
</reference>
<dbReference type="SUPFAM" id="SSF56112">
    <property type="entry name" value="Protein kinase-like (PK-like)"/>
    <property type="match status" value="1"/>
</dbReference>
<evidence type="ECO:0000256" key="1">
    <source>
        <dbReference type="SAM" id="MobiDB-lite"/>
    </source>
</evidence>
<evidence type="ECO:0000313" key="4">
    <source>
        <dbReference type="Proteomes" id="UP000054477"/>
    </source>
</evidence>
<dbReference type="OrthoDB" id="5584477at2759"/>
<dbReference type="Proteomes" id="UP000054477">
    <property type="component" value="Unassembled WGS sequence"/>
</dbReference>
<feature type="compositionally biased region" description="Basic and acidic residues" evidence="1">
    <location>
        <begin position="99"/>
        <end position="108"/>
    </location>
</feature>
<gene>
    <name evidence="3" type="ORF">K443DRAFT_7432</name>
</gene>
<proteinExistence type="predicted"/>
<feature type="region of interest" description="Disordered" evidence="1">
    <location>
        <begin position="811"/>
        <end position="860"/>
    </location>
</feature>
<sequence>MAKLTSNFSQNTVAPSSPLSSPPATPTKPSPSQDTKPDCPSSPLSSPPASQAVLTPEAVPVTPKHRDAQPDLSNPPSPTSPTAVSQAFQAPEAAPVTPQREHNHKPSVDDTPMGPSSHGTDEGYGKVEKQRPFIEAELKPHLYDGGQHFADSAFHRDVSQDSITKVLNDANLYCENRWVGIPEAVGKESELYAPYNEIFEGVLKHGNLKRTRYVLASHGIKASHEEGIDNTELKSSPDFMFQGRNSAAFPPSDAGFVPDDDEKKWAFKTCASLVDIKTEKSRLESSENFMDHLVQLAVYARQCFIQQQNRFFVYALILTEERVRLYQFDRSGVQYSALIHIHNNPSHFARILLGISSSDAEKVGFDPKVRWEGKCRFLYTLDENNRSIRYELTSAKPVFWRRAIRGRGTQCHAVIGPDGEKRLVKEAWRSRDRTPEWEFLKEVKGLAGVGQMVAYEETAFTTAKHRGIDISSFIDTPNPTFHDRIFSRTTLEAYGDPIDKFETRLQLLYAFRDAIAGHQNLWKKGILHRDISINNILLGKEDAEPGNRGLVIDLDMAIWIDRTTSLAGADFRTGTRLFQSVMVLTSGNYGASALPHDYLDDLESFFYVLFWICFTCEATGPKPVILNNWESQDAQTAAQAKFQFYFCPIDVIPGCWLPPFFGEIFFTLLENLHQFFESQIKRKLRLIKAPRKTLEALVPQSEEHYAEIFSYIDTAIVAIEALPGEKTNRRPCPSRAPRPGKRPSTGSPDDSPDPKRKKIGLQKKAVVENDNPFVPTVPSKLSLETTFEASITDYYTGYFDVAIVALEALSPEDKKVDPKPPTVIPGPGKRPPTELPDDSPKLERMKTKAQSQEATEESVC</sequence>
<dbReference type="AlphaFoldDB" id="A0A0C9WQT9"/>
<dbReference type="InterPro" id="IPR011009">
    <property type="entry name" value="Kinase-like_dom_sf"/>
</dbReference>
<feature type="compositionally biased region" description="Pro residues" evidence="1">
    <location>
        <begin position="20"/>
        <end position="29"/>
    </location>
</feature>
<feature type="compositionally biased region" description="Low complexity" evidence="1">
    <location>
        <begin position="38"/>
        <end position="50"/>
    </location>
</feature>
<protein>
    <submittedName>
        <fullName evidence="3">Unplaced genomic scaffold K443scaffold_84, whole genome shotgun sequence</fullName>
    </submittedName>
</protein>
<dbReference type="InterPro" id="IPR040976">
    <property type="entry name" value="Pkinase_fungal"/>
</dbReference>
<accession>A0A0C9WQT9</accession>
<dbReference type="PANTHER" id="PTHR38248:SF2">
    <property type="entry name" value="FUNK1 11"/>
    <property type="match status" value="1"/>
</dbReference>
<dbReference type="GO" id="GO:0004672">
    <property type="term" value="F:protein kinase activity"/>
    <property type="evidence" value="ECO:0007669"/>
    <property type="project" value="InterPro"/>
</dbReference>
<feature type="compositionally biased region" description="Pro residues" evidence="1">
    <location>
        <begin position="819"/>
        <end position="834"/>
    </location>
</feature>
<dbReference type="Pfam" id="PF17667">
    <property type="entry name" value="Pkinase_fungal"/>
    <property type="match status" value="1"/>
</dbReference>
<feature type="domain" description="Fungal-type protein kinase" evidence="2">
    <location>
        <begin position="273"/>
        <end position="613"/>
    </location>
</feature>
<feature type="compositionally biased region" description="Polar residues" evidence="1">
    <location>
        <begin position="1"/>
        <end position="13"/>
    </location>
</feature>
<dbReference type="Gene3D" id="1.10.510.10">
    <property type="entry name" value="Transferase(Phosphotransferase) domain 1"/>
    <property type="match status" value="1"/>
</dbReference>
<evidence type="ECO:0000313" key="3">
    <source>
        <dbReference type="EMBL" id="KIK00755.1"/>
    </source>
</evidence>